<comment type="similarity">
    <text evidence="2">Belongs to the asparagine synthetase family.</text>
</comment>
<organism evidence="12 13">
    <name type="scientific">Pyruvatibacter mobilis</name>
    <dbReference type="NCBI Taxonomy" id="1712261"/>
    <lineage>
        <taxon>Bacteria</taxon>
        <taxon>Pseudomonadati</taxon>
        <taxon>Pseudomonadota</taxon>
        <taxon>Alphaproteobacteria</taxon>
        <taxon>Hyphomicrobiales</taxon>
        <taxon>Parvibaculaceae</taxon>
        <taxon>Pyruvatibacter</taxon>
    </lineage>
</organism>
<dbReference type="Pfam" id="PF00733">
    <property type="entry name" value="Asn_synthase"/>
    <property type="match status" value="1"/>
</dbReference>
<dbReference type="InterPro" id="IPR033738">
    <property type="entry name" value="AsnB_N"/>
</dbReference>
<keyword evidence="8" id="KW-0061">Asparagine biosynthesis</keyword>
<dbReference type="Gene3D" id="3.40.50.620">
    <property type="entry name" value="HUPs"/>
    <property type="match status" value="2"/>
</dbReference>
<keyword evidence="12" id="KW-0436">Ligase</keyword>
<feature type="active site" description="For GATase activity" evidence="8">
    <location>
        <position position="2"/>
    </location>
</feature>
<evidence type="ECO:0000256" key="2">
    <source>
        <dbReference type="ARBA" id="ARBA00005752"/>
    </source>
</evidence>
<sequence>MCGIAGHISFSAGETASPAFQQEQLLKMTTALVHRGPDAAGTWSDDEAGVNLGHRRLSILDLTQAGAQPMVSATSASSSGRFVISYNGEIYGYPSLARELAGLGHNFTGHSDTEVLLAAIEQWGVEDALARVHGMFAFALWDRQARTLTLARDRAGKKPLYIARTATGLAFASELRGILKRDDIAREIDPQSTALYLRFMAVPAPHSILRDCWQLPPASYITIDPTAAPADLGTVIAAAPRYWDAASIARTGQAAPRDMTDADALTEVTARLSAATAERMVADVPVGAFLSGGIDSSCVVAMMCDHATRPVETYTIGFHEAGYNEAEHAAAVARALGTDHHELYLSGTDARDVIPRLPEIYSEPFADSSQIPTYLISRFARSRVTVALSGDGGDEVFGGYNRHIHAQRLAGTLRTWPLTLRRAISALARSLPPRVWDRLLAPLGQPQAGDRLFKLAGALAARDTEALYLFFQSVWDDPATLVRGITPVPGVRSEYVSLPTLAGDMMLGDYLHYLPTDPLHKVDRASMAVSLEVRSPLLDTRLYEFAWTLPEHMKLRGGKGKWLLQELLARRLPHQLMDRPKQGFGVPIGDWLRGPLSEWGDHLLDPARIEAGGLLHAAPIQEAWRRHLSGRENLANKLWTILMLEAWREHWNI</sequence>
<keyword evidence="5 9" id="KW-0067">ATP-binding</keyword>
<keyword evidence="8" id="KW-0028">Amino-acid biosynthesis</keyword>
<dbReference type="CDD" id="cd01991">
    <property type="entry name" value="Asn_synthase_B_C"/>
    <property type="match status" value="1"/>
</dbReference>
<dbReference type="SUPFAM" id="SSF56235">
    <property type="entry name" value="N-terminal nucleophile aminohydrolases (Ntn hydrolases)"/>
    <property type="match status" value="1"/>
</dbReference>
<feature type="binding site" evidence="9">
    <location>
        <begin position="389"/>
        <end position="390"/>
    </location>
    <ligand>
        <name>ATP</name>
        <dbReference type="ChEBI" id="CHEBI:30616"/>
    </ligand>
</feature>
<evidence type="ECO:0000256" key="7">
    <source>
        <dbReference type="ARBA" id="ARBA00048741"/>
    </source>
</evidence>
<evidence type="ECO:0000256" key="5">
    <source>
        <dbReference type="ARBA" id="ARBA00022840"/>
    </source>
</evidence>
<dbReference type="EC" id="6.3.5.4" evidence="3"/>
<dbReference type="InterPro" id="IPR017932">
    <property type="entry name" value="GATase_2_dom"/>
</dbReference>
<dbReference type="InterPro" id="IPR001962">
    <property type="entry name" value="Asn_synthase"/>
</dbReference>
<dbReference type="InterPro" id="IPR014729">
    <property type="entry name" value="Rossmann-like_a/b/a_fold"/>
</dbReference>
<evidence type="ECO:0000256" key="1">
    <source>
        <dbReference type="ARBA" id="ARBA00005187"/>
    </source>
</evidence>
<gene>
    <name evidence="12" type="primary">asnB</name>
    <name evidence="12" type="ORF">GTQ45_01555</name>
</gene>
<evidence type="ECO:0000256" key="10">
    <source>
        <dbReference type="PIRSR" id="PIRSR001589-3"/>
    </source>
</evidence>
<dbReference type="GO" id="GO:0005524">
    <property type="term" value="F:ATP binding"/>
    <property type="evidence" value="ECO:0007669"/>
    <property type="project" value="UniProtKB-KW"/>
</dbReference>
<proteinExistence type="inferred from homology"/>
<feature type="site" description="Important for beta-aspartyl-AMP intermediate formation" evidence="10">
    <location>
        <position position="391"/>
    </location>
</feature>
<evidence type="ECO:0000313" key="13">
    <source>
        <dbReference type="Proteomes" id="UP000470384"/>
    </source>
</evidence>
<comment type="catalytic activity">
    <reaction evidence="7">
        <text>L-aspartate + L-glutamine + ATP + H2O = L-asparagine + L-glutamate + AMP + diphosphate + H(+)</text>
        <dbReference type="Rhea" id="RHEA:12228"/>
        <dbReference type="ChEBI" id="CHEBI:15377"/>
        <dbReference type="ChEBI" id="CHEBI:15378"/>
        <dbReference type="ChEBI" id="CHEBI:29985"/>
        <dbReference type="ChEBI" id="CHEBI:29991"/>
        <dbReference type="ChEBI" id="CHEBI:30616"/>
        <dbReference type="ChEBI" id="CHEBI:33019"/>
        <dbReference type="ChEBI" id="CHEBI:58048"/>
        <dbReference type="ChEBI" id="CHEBI:58359"/>
        <dbReference type="ChEBI" id="CHEBI:456215"/>
        <dbReference type="EC" id="6.3.5.4"/>
    </reaction>
</comment>
<dbReference type="Pfam" id="PF13522">
    <property type="entry name" value="GATase_6"/>
    <property type="match status" value="1"/>
</dbReference>
<keyword evidence="4 9" id="KW-0547">Nucleotide-binding</keyword>
<feature type="binding site" evidence="9">
    <location>
        <position position="112"/>
    </location>
    <ligand>
        <name>L-glutamine</name>
        <dbReference type="ChEBI" id="CHEBI:58359"/>
    </ligand>
</feature>
<dbReference type="Gene3D" id="3.60.20.10">
    <property type="entry name" value="Glutamine Phosphoribosylpyrophosphate, subunit 1, domain 1"/>
    <property type="match status" value="1"/>
</dbReference>
<dbReference type="SUPFAM" id="SSF52402">
    <property type="entry name" value="Adenine nucleotide alpha hydrolases-like"/>
    <property type="match status" value="1"/>
</dbReference>
<evidence type="ECO:0000313" key="12">
    <source>
        <dbReference type="EMBL" id="NBG94415.1"/>
    </source>
</evidence>
<dbReference type="GO" id="GO:0005829">
    <property type="term" value="C:cytosol"/>
    <property type="evidence" value="ECO:0007669"/>
    <property type="project" value="TreeGrafter"/>
</dbReference>
<feature type="domain" description="Glutamine amidotransferase type-2" evidence="11">
    <location>
        <begin position="2"/>
        <end position="226"/>
    </location>
</feature>
<keyword evidence="13" id="KW-1185">Reference proteome</keyword>
<comment type="pathway">
    <text evidence="1">Amino-acid biosynthesis; L-asparagine biosynthesis; L-asparagine from L-aspartate (L-Gln route): step 1/1.</text>
</comment>
<evidence type="ECO:0000256" key="8">
    <source>
        <dbReference type="PIRSR" id="PIRSR001589-1"/>
    </source>
</evidence>
<dbReference type="PANTHER" id="PTHR43284:SF1">
    <property type="entry name" value="ASPARAGINE SYNTHETASE"/>
    <property type="match status" value="1"/>
</dbReference>
<dbReference type="GO" id="GO:0006529">
    <property type="term" value="P:asparagine biosynthetic process"/>
    <property type="evidence" value="ECO:0007669"/>
    <property type="project" value="UniProtKB-KW"/>
</dbReference>
<dbReference type="InterPro" id="IPR051786">
    <property type="entry name" value="ASN_synthetase/amidase"/>
</dbReference>
<dbReference type="PANTHER" id="PTHR43284">
    <property type="entry name" value="ASPARAGINE SYNTHETASE (GLUTAMINE-HYDROLYZING)"/>
    <property type="match status" value="1"/>
</dbReference>
<dbReference type="GO" id="GO:0004066">
    <property type="term" value="F:asparagine synthase (glutamine-hydrolyzing) activity"/>
    <property type="evidence" value="ECO:0007669"/>
    <property type="project" value="UniProtKB-EC"/>
</dbReference>
<dbReference type="Proteomes" id="UP000470384">
    <property type="component" value="Unassembled WGS sequence"/>
</dbReference>
<dbReference type="PROSITE" id="PS51278">
    <property type="entry name" value="GATASE_TYPE_2"/>
    <property type="match status" value="1"/>
</dbReference>
<dbReference type="EMBL" id="WXYQ01000001">
    <property type="protein sequence ID" value="NBG94415.1"/>
    <property type="molecule type" value="Genomic_DNA"/>
</dbReference>
<evidence type="ECO:0000259" key="11">
    <source>
        <dbReference type="PROSITE" id="PS51278"/>
    </source>
</evidence>
<dbReference type="InterPro" id="IPR006426">
    <property type="entry name" value="Asn_synth_AEB"/>
</dbReference>
<evidence type="ECO:0000256" key="9">
    <source>
        <dbReference type="PIRSR" id="PIRSR001589-2"/>
    </source>
</evidence>
<evidence type="ECO:0000256" key="4">
    <source>
        <dbReference type="ARBA" id="ARBA00022741"/>
    </source>
</evidence>
<feature type="binding site" evidence="9">
    <location>
        <position position="316"/>
    </location>
    <ligand>
        <name>ATP</name>
        <dbReference type="ChEBI" id="CHEBI:30616"/>
    </ligand>
</feature>
<protein>
    <recommendedName>
        <fullName evidence="3">asparagine synthase (glutamine-hydrolyzing)</fullName>
        <ecNumber evidence="3">6.3.5.4</ecNumber>
    </recommendedName>
</protein>
<dbReference type="PIRSF" id="PIRSF001589">
    <property type="entry name" value="Asn_synthetase_glu-h"/>
    <property type="match status" value="1"/>
</dbReference>
<comment type="caution">
    <text evidence="12">The sequence shown here is derived from an EMBL/GenBank/DDBJ whole genome shotgun (WGS) entry which is preliminary data.</text>
</comment>
<evidence type="ECO:0000256" key="6">
    <source>
        <dbReference type="ARBA" id="ARBA00022962"/>
    </source>
</evidence>
<reference evidence="12 13" key="1">
    <citation type="journal article" date="2016" name="Int. J. Syst. Evol. Microbiol.">
        <title>Pyruvatibacter mobilis gen. nov., sp. nov., a marine bacterium from the culture broth of Picochlorum sp. 122.</title>
        <authorList>
            <person name="Wang G."/>
            <person name="Tang M."/>
            <person name="Wu H."/>
            <person name="Dai S."/>
            <person name="Li T."/>
            <person name="Chen C."/>
            <person name="He H."/>
            <person name="Fan J."/>
            <person name="Xiang W."/>
            <person name="Li X."/>
        </authorList>
    </citation>
    <scope>NUCLEOTIDE SEQUENCE [LARGE SCALE GENOMIC DNA]</scope>
    <source>
        <strain evidence="12 13">GYP-11</strain>
    </source>
</reference>
<dbReference type="InterPro" id="IPR029055">
    <property type="entry name" value="Ntn_hydrolases_N"/>
</dbReference>
<dbReference type="NCBIfam" id="TIGR01536">
    <property type="entry name" value="asn_synth_AEB"/>
    <property type="match status" value="1"/>
</dbReference>
<evidence type="ECO:0000256" key="3">
    <source>
        <dbReference type="ARBA" id="ARBA00012737"/>
    </source>
</evidence>
<dbReference type="CDD" id="cd00712">
    <property type="entry name" value="AsnB"/>
    <property type="match status" value="1"/>
</dbReference>
<accession>A0A845Q779</accession>
<dbReference type="OrthoDB" id="9763290at2"/>
<keyword evidence="6 8" id="KW-0315">Glutamine amidotransferase</keyword>
<name>A0A845Q779_9HYPH</name>
<dbReference type="AlphaFoldDB" id="A0A845Q779"/>